<feature type="compositionally biased region" description="Low complexity" evidence="1">
    <location>
        <begin position="178"/>
        <end position="188"/>
    </location>
</feature>
<evidence type="ECO:0000259" key="2">
    <source>
        <dbReference type="PROSITE" id="PS50280"/>
    </source>
</evidence>
<accession>A0A067SLR1</accession>
<dbReference type="Gene3D" id="2.170.270.10">
    <property type="entry name" value="SET domain"/>
    <property type="match status" value="1"/>
</dbReference>
<evidence type="ECO:0000313" key="3">
    <source>
        <dbReference type="EMBL" id="KDR71841.1"/>
    </source>
</evidence>
<feature type="region of interest" description="Disordered" evidence="1">
    <location>
        <begin position="1"/>
        <end position="52"/>
    </location>
</feature>
<keyword evidence="4" id="KW-1185">Reference proteome</keyword>
<dbReference type="Pfam" id="PF00856">
    <property type="entry name" value="SET"/>
    <property type="match status" value="1"/>
</dbReference>
<dbReference type="PROSITE" id="PS50280">
    <property type="entry name" value="SET"/>
    <property type="match status" value="1"/>
</dbReference>
<evidence type="ECO:0000256" key="1">
    <source>
        <dbReference type="SAM" id="MobiDB-lite"/>
    </source>
</evidence>
<sequence>MDPAATRPKRRLSVVSAPTSESSTVTLTNSPNGPLSCHDLPTHEPGRKRRKSVTFSSVAQVIGPECFDKSMRDVPHDLDSPHQTHRRPLYCSNSNLNASLSTPPASGWPIPNNSIEQVSIPSMILPNGYIPRQHDQVLHSVTGQSGLGANDVHAIYSTNEIASFPVMDAGYPPVKGRSSSSVQQHSISTPPKRVSFTPQSPNSSHSQSAAPFPSFPSLSHQYADSQNHDVSSPHCQRYPPQPQPQQGLPLPHTPLLQLQPSQRHESRSSERQPQSQVDQPQPRLEQPLVLLPSSKMPPREVCDGIDTGIRHSATLNCPTFDFTEHVRRRRYIIRKRLLSGQDGLQECVTMLDASVDALFPSSFPTPPPIDRTPFVIRPAFASLPSYSPLTHSSPNPISVNSKSIAKGLGMFALFPIASNQLISAEQPVVITPYIIALSKPVEEIYEKVFAMLGEETDVIKGRVEGLASFGERPSLGGAGEDEKKYESIMRVNALAIELAIPEGNAQEEHAELKTHKGMFLNTSRINHSCSPNAKWEWDLNTYSLVVTAVRPIDAGEEITIAYVPPLLPYHVRRDNLHAMYGFNCVCLTCIRLAGDSNSEEKFIERVRESDVARGMLTDFWGGSAEENRRSSVVSTTRPSFKQWCTDPSLPADVLISAHLQALGLIQRESLEILDTHPGPGVGFSVGSGAVSPERPSHIPNAEVQSPPDSDLLVHPLRDLGRHTDAIAMCYGALGDVENFGLWIGKAAVARGFLLKDKEKEWKEGVHGRDGKEVLEERLAFMKWMANPLSFPVWGWRNEGIRSGAQSIAVEPWSLDSDRYSPTGLRDCLKRSVPESA</sequence>
<feature type="compositionally biased region" description="Polar residues" evidence="1">
    <location>
        <begin position="16"/>
        <end position="33"/>
    </location>
</feature>
<dbReference type="OrthoDB" id="265717at2759"/>
<dbReference type="Proteomes" id="UP000027222">
    <property type="component" value="Unassembled WGS sequence"/>
</dbReference>
<dbReference type="AlphaFoldDB" id="A0A067SLR1"/>
<name>A0A067SLR1_GALM3</name>
<feature type="domain" description="SET" evidence="2">
    <location>
        <begin position="395"/>
        <end position="563"/>
    </location>
</feature>
<organism evidence="3 4">
    <name type="scientific">Galerina marginata (strain CBS 339.88)</name>
    <dbReference type="NCBI Taxonomy" id="685588"/>
    <lineage>
        <taxon>Eukaryota</taxon>
        <taxon>Fungi</taxon>
        <taxon>Dikarya</taxon>
        <taxon>Basidiomycota</taxon>
        <taxon>Agaricomycotina</taxon>
        <taxon>Agaricomycetes</taxon>
        <taxon>Agaricomycetidae</taxon>
        <taxon>Agaricales</taxon>
        <taxon>Agaricineae</taxon>
        <taxon>Strophariaceae</taxon>
        <taxon>Galerina</taxon>
    </lineage>
</organism>
<dbReference type="PANTHER" id="PTHR47332:SF4">
    <property type="entry name" value="SET DOMAIN-CONTAINING PROTEIN 5"/>
    <property type="match status" value="1"/>
</dbReference>
<dbReference type="InterPro" id="IPR001214">
    <property type="entry name" value="SET_dom"/>
</dbReference>
<dbReference type="STRING" id="685588.A0A067SLR1"/>
<reference evidence="4" key="1">
    <citation type="journal article" date="2014" name="Proc. Natl. Acad. Sci. U.S.A.">
        <title>Extensive sampling of basidiomycete genomes demonstrates inadequacy of the white-rot/brown-rot paradigm for wood decay fungi.</title>
        <authorList>
            <person name="Riley R."/>
            <person name="Salamov A.A."/>
            <person name="Brown D.W."/>
            <person name="Nagy L.G."/>
            <person name="Floudas D."/>
            <person name="Held B.W."/>
            <person name="Levasseur A."/>
            <person name="Lombard V."/>
            <person name="Morin E."/>
            <person name="Otillar R."/>
            <person name="Lindquist E.A."/>
            <person name="Sun H."/>
            <person name="LaButti K.M."/>
            <person name="Schmutz J."/>
            <person name="Jabbour D."/>
            <person name="Luo H."/>
            <person name="Baker S.E."/>
            <person name="Pisabarro A.G."/>
            <person name="Walton J.D."/>
            <person name="Blanchette R.A."/>
            <person name="Henrissat B."/>
            <person name="Martin F."/>
            <person name="Cullen D."/>
            <person name="Hibbett D.S."/>
            <person name="Grigoriev I.V."/>
        </authorList>
    </citation>
    <scope>NUCLEOTIDE SEQUENCE [LARGE SCALE GENOMIC DNA]</scope>
    <source>
        <strain evidence="4">CBS 339.88</strain>
    </source>
</reference>
<feature type="compositionally biased region" description="Low complexity" evidence="1">
    <location>
        <begin position="203"/>
        <end position="220"/>
    </location>
</feature>
<protein>
    <recommendedName>
        <fullName evidence="2">SET domain-containing protein</fullName>
    </recommendedName>
</protein>
<gene>
    <name evidence="3" type="ORF">GALMADRAFT_213677</name>
</gene>
<dbReference type="CDD" id="cd20071">
    <property type="entry name" value="SET_SMYD"/>
    <property type="match status" value="1"/>
</dbReference>
<dbReference type="PANTHER" id="PTHR47332">
    <property type="entry name" value="SET DOMAIN-CONTAINING PROTEIN 5"/>
    <property type="match status" value="1"/>
</dbReference>
<feature type="region of interest" description="Disordered" evidence="1">
    <location>
        <begin position="688"/>
        <end position="707"/>
    </location>
</feature>
<dbReference type="HOGENOM" id="CLU_339811_0_0_1"/>
<feature type="compositionally biased region" description="Low complexity" evidence="1">
    <location>
        <begin position="244"/>
        <end position="261"/>
    </location>
</feature>
<dbReference type="SUPFAM" id="SSF82199">
    <property type="entry name" value="SET domain"/>
    <property type="match status" value="1"/>
</dbReference>
<evidence type="ECO:0000313" key="4">
    <source>
        <dbReference type="Proteomes" id="UP000027222"/>
    </source>
</evidence>
<dbReference type="SMART" id="SM00317">
    <property type="entry name" value="SET"/>
    <property type="match status" value="1"/>
</dbReference>
<dbReference type="InterPro" id="IPR046341">
    <property type="entry name" value="SET_dom_sf"/>
</dbReference>
<dbReference type="EMBL" id="KL142391">
    <property type="protein sequence ID" value="KDR71841.1"/>
    <property type="molecule type" value="Genomic_DNA"/>
</dbReference>
<dbReference type="InterPro" id="IPR053185">
    <property type="entry name" value="SET_domain_protein"/>
</dbReference>
<feature type="region of interest" description="Disordered" evidence="1">
    <location>
        <begin position="174"/>
        <end position="299"/>
    </location>
</feature>
<feature type="compositionally biased region" description="Polar residues" evidence="1">
    <location>
        <begin position="222"/>
        <end position="234"/>
    </location>
</feature>
<proteinExistence type="predicted"/>